<dbReference type="AlphaFoldDB" id="A0A2Z7BYQ7"/>
<evidence type="ECO:0000256" key="3">
    <source>
        <dbReference type="SAM" id="Phobius"/>
    </source>
</evidence>
<organism evidence="4 5">
    <name type="scientific">Dorcoceras hygrometricum</name>
    <dbReference type="NCBI Taxonomy" id="472368"/>
    <lineage>
        <taxon>Eukaryota</taxon>
        <taxon>Viridiplantae</taxon>
        <taxon>Streptophyta</taxon>
        <taxon>Embryophyta</taxon>
        <taxon>Tracheophyta</taxon>
        <taxon>Spermatophyta</taxon>
        <taxon>Magnoliopsida</taxon>
        <taxon>eudicotyledons</taxon>
        <taxon>Gunneridae</taxon>
        <taxon>Pentapetalae</taxon>
        <taxon>asterids</taxon>
        <taxon>lamiids</taxon>
        <taxon>Lamiales</taxon>
        <taxon>Gesneriaceae</taxon>
        <taxon>Didymocarpoideae</taxon>
        <taxon>Trichosporeae</taxon>
        <taxon>Loxocarpinae</taxon>
        <taxon>Dorcoceras</taxon>
    </lineage>
</organism>
<accession>A0A2Z7BYQ7</accession>
<dbReference type="GO" id="GO:0005886">
    <property type="term" value="C:plasma membrane"/>
    <property type="evidence" value="ECO:0007669"/>
    <property type="project" value="TreeGrafter"/>
</dbReference>
<dbReference type="PANTHER" id="PTHR46154:SF4">
    <property type="entry name" value="UREA ACTIVE TRANSPORTER"/>
    <property type="match status" value="1"/>
</dbReference>
<evidence type="ECO:0000313" key="5">
    <source>
        <dbReference type="Proteomes" id="UP000250235"/>
    </source>
</evidence>
<evidence type="ECO:0000313" key="4">
    <source>
        <dbReference type="EMBL" id="KZV39782.1"/>
    </source>
</evidence>
<feature type="transmembrane region" description="Helical" evidence="3">
    <location>
        <begin position="112"/>
        <end position="134"/>
    </location>
</feature>
<dbReference type="Proteomes" id="UP000250235">
    <property type="component" value="Unassembled WGS sequence"/>
</dbReference>
<keyword evidence="1" id="KW-0813">Transport</keyword>
<keyword evidence="3" id="KW-0472">Membrane</keyword>
<dbReference type="PANTHER" id="PTHR46154">
    <property type="match status" value="1"/>
</dbReference>
<sequence>MVQGIQDSGFESSRIDPGQQNVGRGSAFVEKDSIPGNSSSELFGDVERSKLVDEMRRLGVESSAADNMNVNIGSRDGSVTSTSDCVNLGDEGYSLLGVEPCDDIGSKGYFRFWAVIAIAWGTIASVVIIALPLMESWETIQSVMLGMFTNDRMMEKMEELNLKLQTIVSLLPDAEKMYLLEKEKAKKKEATELEIQIVPENSSTWQGI</sequence>
<feature type="region of interest" description="Disordered" evidence="2">
    <location>
        <begin position="1"/>
        <end position="24"/>
    </location>
</feature>
<protein>
    <submittedName>
        <fullName evidence="4">Uncharacterized protein</fullName>
    </submittedName>
</protein>
<dbReference type="GO" id="GO:0015204">
    <property type="term" value="F:urea transmembrane transporter activity"/>
    <property type="evidence" value="ECO:0007669"/>
    <property type="project" value="InterPro"/>
</dbReference>
<keyword evidence="3" id="KW-0812">Transmembrane</keyword>
<proteinExistence type="predicted"/>
<dbReference type="EMBL" id="KV000893">
    <property type="protein sequence ID" value="KZV39782.1"/>
    <property type="molecule type" value="Genomic_DNA"/>
</dbReference>
<keyword evidence="3" id="KW-1133">Transmembrane helix</keyword>
<evidence type="ECO:0000256" key="1">
    <source>
        <dbReference type="ARBA" id="ARBA00022448"/>
    </source>
</evidence>
<feature type="compositionally biased region" description="Polar residues" evidence="2">
    <location>
        <begin position="1"/>
        <end position="11"/>
    </location>
</feature>
<reference evidence="4 5" key="1">
    <citation type="journal article" date="2015" name="Proc. Natl. Acad. Sci. U.S.A.">
        <title>The resurrection genome of Boea hygrometrica: A blueprint for survival of dehydration.</title>
        <authorList>
            <person name="Xiao L."/>
            <person name="Yang G."/>
            <person name="Zhang L."/>
            <person name="Yang X."/>
            <person name="Zhao S."/>
            <person name="Ji Z."/>
            <person name="Zhou Q."/>
            <person name="Hu M."/>
            <person name="Wang Y."/>
            <person name="Chen M."/>
            <person name="Xu Y."/>
            <person name="Jin H."/>
            <person name="Xiao X."/>
            <person name="Hu G."/>
            <person name="Bao F."/>
            <person name="Hu Y."/>
            <person name="Wan P."/>
            <person name="Li L."/>
            <person name="Deng X."/>
            <person name="Kuang T."/>
            <person name="Xiang C."/>
            <person name="Zhu J.K."/>
            <person name="Oliver M.J."/>
            <person name="He Y."/>
        </authorList>
    </citation>
    <scope>NUCLEOTIDE SEQUENCE [LARGE SCALE GENOMIC DNA]</scope>
    <source>
        <strain evidence="5">cv. XS01</strain>
    </source>
</reference>
<gene>
    <name evidence="4" type="ORF">F511_30540</name>
</gene>
<evidence type="ECO:0000256" key="2">
    <source>
        <dbReference type="SAM" id="MobiDB-lite"/>
    </source>
</evidence>
<keyword evidence="5" id="KW-1185">Reference proteome</keyword>
<dbReference type="InterPro" id="IPR031155">
    <property type="entry name" value="DUR"/>
</dbReference>
<dbReference type="OrthoDB" id="1696920at2759"/>
<name>A0A2Z7BYQ7_9LAMI</name>